<protein>
    <recommendedName>
        <fullName evidence="2">BLOC-1-related complex subunit 6 C-terminal helix domain-containing protein</fullName>
    </recommendedName>
</protein>
<dbReference type="InterPro" id="IPR046465">
    <property type="entry name" value="BORCS6_C"/>
</dbReference>
<organism evidence="3 4">
    <name type="scientific">Ostreobium quekettii</name>
    <dbReference type="NCBI Taxonomy" id="121088"/>
    <lineage>
        <taxon>Eukaryota</taxon>
        <taxon>Viridiplantae</taxon>
        <taxon>Chlorophyta</taxon>
        <taxon>core chlorophytes</taxon>
        <taxon>Ulvophyceae</taxon>
        <taxon>TCBD clade</taxon>
        <taxon>Bryopsidales</taxon>
        <taxon>Ostreobineae</taxon>
        <taxon>Ostreobiaceae</taxon>
        <taxon>Ostreobium</taxon>
    </lineage>
</organism>
<feature type="compositionally biased region" description="Low complexity" evidence="1">
    <location>
        <begin position="18"/>
        <end position="30"/>
    </location>
</feature>
<evidence type="ECO:0000313" key="3">
    <source>
        <dbReference type="EMBL" id="CAD7699641.1"/>
    </source>
</evidence>
<feature type="domain" description="BLOC-1-related complex subunit 6 C-terminal helix" evidence="2">
    <location>
        <begin position="45"/>
        <end position="128"/>
    </location>
</feature>
<feature type="region of interest" description="Disordered" evidence="1">
    <location>
        <begin position="1"/>
        <end position="35"/>
    </location>
</feature>
<dbReference type="AlphaFoldDB" id="A0A8S1IX00"/>
<dbReference type="EMBL" id="CAJHUC010001080">
    <property type="protein sequence ID" value="CAD7699641.1"/>
    <property type="molecule type" value="Genomic_DNA"/>
</dbReference>
<reference evidence="3" key="1">
    <citation type="submission" date="2020-12" db="EMBL/GenBank/DDBJ databases">
        <authorList>
            <person name="Iha C."/>
        </authorList>
    </citation>
    <scope>NUCLEOTIDE SEQUENCE</scope>
</reference>
<dbReference type="Proteomes" id="UP000708148">
    <property type="component" value="Unassembled WGS sequence"/>
</dbReference>
<keyword evidence="4" id="KW-1185">Reference proteome</keyword>
<sequence>MGESAREEWTIPSGPSPQGGADAAAAGDQQDTADDLPMKLAASWERLMSGFSQLLGKLKSSNLGAYTLTVEHLLLEDAAAQDLQESVRESVSNATGIMSLCEDLLGRLAGVEDLSKQVKSLRKEVDKLVDGLKQSATESTAASSKTRHP</sequence>
<dbReference type="Pfam" id="PF10157">
    <property type="entry name" value="BORCS6"/>
    <property type="match status" value="1"/>
</dbReference>
<comment type="caution">
    <text evidence="3">The sequence shown here is derived from an EMBL/GenBank/DDBJ whole genome shotgun (WGS) entry which is preliminary data.</text>
</comment>
<evidence type="ECO:0000313" key="4">
    <source>
        <dbReference type="Proteomes" id="UP000708148"/>
    </source>
</evidence>
<proteinExistence type="predicted"/>
<accession>A0A8S1IX00</accession>
<gene>
    <name evidence="3" type="ORF">OSTQU699_LOCUS5000</name>
</gene>
<evidence type="ECO:0000256" key="1">
    <source>
        <dbReference type="SAM" id="MobiDB-lite"/>
    </source>
</evidence>
<name>A0A8S1IX00_9CHLO</name>
<evidence type="ECO:0000259" key="2">
    <source>
        <dbReference type="Pfam" id="PF10157"/>
    </source>
</evidence>